<keyword evidence="1" id="KW-1133">Transmembrane helix</keyword>
<protein>
    <submittedName>
        <fullName evidence="2">Putative membrane protein</fullName>
    </submittedName>
</protein>
<accession>A0A4R6LFR0</accession>
<name>A0A4R6LFR0_9FIRM</name>
<keyword evidence="1" id="KW-0812">Transmembrane</keyword>
<evidence type="ECO:0000313" key="3">
    <source>
        <dbReference type="Proteomes" id="UP000295064"/>
    </source>
</evidence>
<organism evidence="2 3">
    <name type="scientific">Halanaerobium saccharolyticum</name>
    <dbReference type="NCBI Taxonomy" id="43595"/>
    <lineage>
        <taxon>Bacteria</taxon>
        <taxon>Bacillati</taxon>
        <taxon>Bacillota</taxon>
        <taxon>Clostridia</taxon>
        <taxon>Halanaerobiales</taxon>
        <taxon>Halanaerobiaceae</taxon>
        <taxon>Halanaerobium</taxon>
    </lineage>
</organism>
<evidence type="ECO:0000313" key="2">
    <source>
        <dbReference type="EMBL" id="TDO73770.1"/>
    </source>
</evidence>
<reference evidence="2 3" key="1">
    <citation type="submission" date="2019-03" db="EMBL/GenBank/DDBJ databases">
        <title>Subsurface microbial communities from deep shales in Ohio and West Virginia, USA.</title>
        <authorList>
            <person name="Wrighton K."/>
        </authorList>
    </citation>
    <scope>NUCLEOTIDE SEQUENCE [LARGE SCALE GENOMIC DNA]</scope>
    <source>
        <strain evidence="2 3">MA284_T2</strain>
    </source>
</reference>
<feature type="transmembrane region" description="Helical" evidence="1">
    <location>
        <begin position="6"/>
        <end position="28"/>
    </location>
</feature>
<proteinExistence type="predicted"/>
<sequence length="78" mass="8737">MRLGLGIMGGGFSLIFWIIIIIAVIYYFNNGNINSSGSGYNRSNSSYQVNQAETIAKKRYAEGEITKKELDDIINDLR</sequence>
<keyword evidence="1" id="KW-0472">Membrane</keyword>
<dbReference type="AlphaFoldDB" id="A0A4R6LFR0"/>
<gene>
    <name evidence="2" type="ORF">DFR79_13527</name>
</gene>
<dbReference type="Proteomes" id="UP000295064">
    <property type="component" value="Unassembled WGS sequence"/>
</dbReference>
<comment type="caution">
    <text evidence="2">The sequence shown here is derived from an EMBL/GenBank/DDBJ whole genome shotgun (WGS) entry which is preliminary data.</text>
</comment>
<evidence type="ECO:0000256" key="1">
    <source>
        <dbReference type="SAM" id="Phobius"/>
    </source>
</evidence>
<dbReference type="EMBL" id="SNWX01000035">
    <property type="protein sequence ID" value="TDO73770.1"/>
    <property type="molecule type" value="Genomic_DNA"/>
</dbReference>